<organism evidence="3 4">
    <name type="scientific">Aromia moschata</name>
    <dbReference type="NCBI Taxonomy" id="1265417"/>
    <lineage>
        <taxon>Eukaryota</taxon>
        <taxon>Metazoa</taxon>
        <taxon>Ecdysozoa</taxon>
        <taxon>Arthropoda</taxon>
        <taxon>Hexapoda</taxon>
        <taxon>Insecta</taxon>
        <taxon>Pterygota</taxon>
        <taxon>Neoptera</taxon>
        <taxon>Endopterygota</taxon>
        <taxon>Coleoptera</taxon>
        <taxon>Polyphaga</taxon>
        <taxon>Cucujiformia</taxon>
        <taxon>Chrysomeloidea</taxon>
        <taxon>Cerambycidae</taxon>
        <taxon>Cerambycinae</taxon>
        <taxon>Callichromatini</taxon>
        <taxon>Aromia</taxon>
    </lineage>
</organism>
<feature type="compositionally biased region" description="Polar residues" evidence="1">
    <location>
        <begin position="190"/>
        <end position="204"/>
    </location>
</feature>
<dbReference type="Proteomes" id="UP001162162">
    <property type="component" value="Unassembled WGS sequence"/>
</dbReference>
<sequence>MATMKNRMPPTTPAVMALCLTLAGTANFTSSLLSGGQFWTESRHFIFTVHRLYTGATVRDLPDFSGLTYLAPPTPVLLLLRPSAGQAPRIKCKNMMLSVSGSGSGQAPVLRSAALVRAGTECSCWRGLPYIITYPRSSEMLIISIHRDVYLTEMHMITILQMIGYGDRTHTQAEVVRLFEEKYPELPPISQGTNSQLSRNQISTEPERTKHTFKQRKQIRYVGLDTISFTRCTPHRYRSNEQYEDDVLVAQAANYCNVTRGSEPCPKADSTHDANNVRLICEQ</sequence>
<feature type="chain" id="PRO_5043821378" evidence="2">
    <location>
        <begin position="32"/>
        <end position="283"/>
    </location>
</feature>
<gene>
    <name evidence="3" type="ORF">NQ318_012599</name>
</gene>
<proteinExistence type="predicted"/>
<reference evidence="3" key="1">
    <citation type="journal article" date="2023" name="Insect Mol. Biol.">
        <title>Genome sequencing provides insights into the evolution of gene families encoding plant cell wall-degrading enzymes in longhorned beetles.</title>
        <authorList>
            <person name="Shin N.R."/>
            <person name="Okamura Y."/>
            <person name="Kirsch R."/>
            <person name="Pauchet Y."/>
        </authorList>
    </citation>
    <scope>NUCLEOTIDE SEQUENCE</scope>
    <source>
        <strain evidence="3">AMC_N1</strain>
    </source>
</reference>
<evidence type="ECO:0000256" key="1">
    <source>
        <dbReference type="SAM" id="MobiDB-lite"/>
    </source>
</evidence>
<keyword evidence="4" id="KW-1185">Reference proteome</keyword>
<keyword evidence="2" id="KW-0732">Signal</keyword>
<feature type="signal peptide" evidence="2">
    <location>
        <begin position="1"/>
        <end position="31"/>
    </location>
</feature>
<evidence type="ECO:0000313" key="4">
    <source>
        <dbReference type="Proteomes" id="UP001162162"/>
    </source>
</evidence>
<feature type="region of interest" description="Disordered" evidence="1">
    <location>
        <begin position="189"/>
        <end position="210"/>
    </location>
</feature>
<accession>A0AAV8YIV7</accession>
<protein>
    <submittedName>
        <fullName evidence="3">Uncharacterized protein</fullName>
    </submittedName>
</protein>
<comment type="caution">
    <text evidence="3">The sequence shown here is derived from an EMBL/GenBank/DDBJ whole genome shotgun (WGS) entry which is preliminary data.</text>
</comment>
<dbReference type="AlphaFoldDB" id="A0AAV8YIV7"/>
<dbReference type="EMBL" id="JAPWTK010000079">
    <property type="protein sequence ID" value="KAJ8951748.1"/>
    <property type="molecule type" value="Genomic_DNA"/>
</dbReference>
<evidence type="ECO:0000313" key="3">
    <source>
        <dbReference type="EMBL" id="KAJ8951748.1"/>
    </source>
</evidence>
<evidence type="ECO:0000256" key="2">
    <source>
        <dbReference type="SAM" id="SignalP"/>
    </source>
</evidence>
<name>A0AAV8YIV7_9CUCU</name>